<evidence type="ECO:0000256" key="1">
    <source>
        <dbReference type="SAM" id="MobiDB-lite"/>
    </source>
</evidence>
<evidence type="ECO:0000313" key="2">
    <source>
        <dbReference type="EMBL" id="KRV48881.1"/>
    </source>
</evidence>
<protein>
    <recommendedName>
        <fullName evidence="4">Transposase</fullName>
    </recommendedName>
</protein>
<dbReference type="OrthoDB" id="3837969at2"/>
<evidence type="ECO:0008006" key="4">
    <source>
        <dbReference type="Google" id="ProtNLM"/>
    </source>
</evidence>
<gene>
    <name evidence="2" type="ORF">AQ490_23795</name>
</gene>
<dbReference type="AlphaFoldDB" id="A0A0T6LSK5"/>
<proteinExistence type="predicted"/>
<organism evidence="2 3">
    <name type="scientific">Wenjunlia vitaminophila</name>
    <name type="common">Streptomyces vitaminophilus</name>
    <dbReference type="NCBI Taxonomy" id="76728"/>
    <lineage>
        <taxon>Bacteria</taxon>
        <taxon>Bacillati</taxon>
        <taxon>Actinomycetota</taxon>
        <taxon>Actinomycetes</taxon>
        <taxon>Kitasatosporales</taxon>
        <taxon>Streptomycetaceae</taxon>
        <taxon>Wenjunlia</taxon>
    </lineage>
</organism>
<dbReference type="Proteomes" id="UP000050867">
    <property type="component" value="Unassembled WGS sequence"/>
</dbReference>
<dbReference type="RefSeq" id="WP_018384603.1">
    <property type="nucleotide sequence ID" value="NZ_LLZU01000018.1"/>
</dbReference>
<evidence type="ECO:0000313" key="3">
    <source>
        <dbReference type="Proteomes" id="UP000050867"/>
    </source>
</evidence>
<comment type="caution">
    <text evidence="2">The sequence shown here is derived from an EMBL/GenBank/DDBJ whole genome shotgun (WGS) entry which is preliminary data.</text>
</comment>
<sequence>MHQILAPRPVPVDLTDRRAAAAHTAAKPTVPIPQAERLRPLPKKELPRICRKPTNTVRPGDLGKSDKFRQDRHYLHPSWQDAYRPERANIEGANGRLKSHGINIADPSKRLAHGRVAQTILLALMVCSANLQMLFTWDQTVGTTANEDPADVIAAPSKTAPGSLAANGLSTPQPPTMVHTST</sequence>
<keyword evidence="3" id="KW-1185">Reference proteome</keyword>
<dbReference type="EMBL" id="LLZU01000018">
    <property type="protein sequence ID" value="KRV48881.1"/>
    <property type="molecule type" value="Genomic_DNA"/>
</dbReference>
<reference evidence="2 3" key="1">
    <citation type="submission" date="2015-10" db="EMBL/GenBank/DDBJ databases">
        <title>Draft genome sequence of pyrrolomycin-producing Streptomyces vitaminophilus.</title>
        <authorList>
            <person name="Graham D.E."/>
            <person name="Mahan K.M."/>
            <person name="Klingeman D.M."/>
            <person name="Hettich R.L."/>
            <person name="Parry R.J."/>
        </authorList>
    </citation>
    <scope>NUCLEOTIDE SEQUENCE [LARGE SCALE GENOMIC DNA]</scope>
    <source>
        <strain evidence="2 3">ATCC 31673</strain>
    </source>
</reference>
<name>A0A0T6LSK5_WENVI</name>
<accession>A0A0T6LSK5</accession>
<feature type="region of interest" description="Disordered" evidence="1">
    <location>
        <begin position="153"/>
        <end position="182"/>
    </location>
</feature>
<dbReference type="eggNOG" id="ENOG5033EMR">
    <property type="taxonomic scope" value="Bacteria"/>
</dbReference>